<evidence type="ECO:0000313" key="2">
    <source>
        <dbReference type="Proteomes" id="UP000298061"/>
    </source>
</evidence>
<dbReference type="EMBL" id="SFCI01001826">
    <property type="protein sequence ID" value="TFY74883.1"/>
    <property type="molecule type" value="Genomic_DNA"/>
</dbReference>
<sequence length="184" mass="20385">MLTDSEPALPLPTFIPMAPGHGAFVHVQDEIYDDVFLCVKLSPMLRLLQLSSSSVRELRLNRVASATRAEWQAAFCSFGAVETLDYYQPFEQDLLPESCTVFEAATPDGTDGLFPRLRKVVYSFDRRLMHGGVSQPLWRLAESKKAAGSPLEVNFRDVGDYDAKIEATLGKIAKVTWGEQDTAG</sequence>
<dbReference type="Proteomes" id="UP000298061">
    <property type="component" value="Unassembled WGS sequence"/>
</dbReference>
<protein>
    <submittedName>
        <fullName evidence="1">Uncharacterized protein</fullName>
    </submittedName>
</protein>
<name>A0A4Y9ZLP7_9AGAM</name>
<comment type="caution">
    <text evidence="1">The sequence shown here is derived from an EMBL/GenBank/DDBJ whole genome shotgun (WGS) entry which is preliminary data.</text>
</comment>
<gene>
    <name evidence="1" type="ORF">EWM64_g9128</name>
</gene>
<organism evidence="1 2">
    <name type="scientific">Hericium alpestre</name>
    <dbReference type="NCBI Taxonomy" id="135208"/>
    <lineage>
        <taxon>Eukaryota</taxon>
        <taxon>Fungi</taxon>
        <taxon>Dikarya</taxon>
        <taxon>Basidiomycota</taxon>
        <taxon>Agaricomycotina</taxon>
        <taxon>Agaricomycetes</taxon>
        <taxon>Russulales</taxon>
        <taxon>Hericiaceae</taxon>
        <taxon>Hericium</taxon>
    </lineage>
</organism>
<proteinExistence type="predicted"/>
<dbReference type="AlphaFoldDB" id="A0A4Y9ZLP7"/>
<evidence type="ECO:0000313" key="1">
    <source>
        <dbReference type="EMBL" id="TFY74883.1"/>
    </source>
</evidence>
<reference evidence="1 2" key="1">
    <citation type="submission" date="2019-02" db="EMBL/GenBank/DDBJ databases">
        <title>Genome sequencing of the rare red list fungi Hericium alpestre (H. flagellum).</title>
        <authorList>
            <person name="Buettner E."/>
            <person name="Kellner H."/>
        </authorList>
    </citation>
    <scope>NUCLEOTIDE SEQUENCE [LARGE SCALE GENOMIC DNA]</scope>
    <source>
        <strain evidence="1 2">DSM 108284</strain>
    </source>
</reference>
<keyword evidence="2" id="KW-1185">Reference proteome</keyword>
<accession>A0A4Y9ZLP7</accession>